<dbReference type="InterPro" id="IPR000485">
    <property type="entry name" value="AsnC-type_HTH_dom"/>
</dbReference>
<dbReference type="SMART" id="SM00344">
    <property type="entry name" value="HTH_ASNC"/>
    <property type="match status" value="1"/>
</dbReference>
<feature type="domain" description="HTH asnC-type" evidence="4">
    <location>
        <begin position="9"/>
        <end position="70"/>
    </location>
</feature>
<dbReference type="InterPro" id="IPR019887">
    <property type="entry name" value="Tscrpt_reg_AsnC/Lrp_C"/>
</dbReference>
<dbReference type="PROSITE" id="PS50956">
    <property type="entry name" value="HTH_ASNC_2"/>
    <property type="match status" value="1"/>
</dbReference>
<evidence type="ECO:0000259" key="4">
    <source>
        <dbReference type="PROSITE" id="PS50956"/>
    </source>
</evidence>
<name>A0A3R9F7A5_9VIBR</name>
<keyword evidence="1" id="KW-0805">Transcription regulation</keyword>
<evidence type="ECO:0000256" key="1">
    <source>
        <dbReference type="ARBA" id="ARBA00023015"/>
    </source>
</evidence>
<dbReference type="InterPro" id="IPR036388">
    <property type="entry name" value="WH-like_DNA-bd_sf"/>
</dbReference>
<dbReference type="SUPFAM" id="SSF54909">
    <property type="entry name" value="Dimeric alpha+beta barrel"/>
    <property type="match status" value="1"/>
</dbReference>
<dbReference type="PANTHER" id="PTHR30154:SF34">
    <property type="entry name" value="TRANSCRIPTIONAL REGULATOR AZLB"/>
    <property type="match status" value="1"/>
</dbReference>
<dbReference type="PANTHER" id="PTHR30154">
    <property type="entry name" value="LEUCINE-RESPONSIVE REGULATORY PROTEIN"/>
    <property type="match status" value="1"/>
</dbReference>
<protein>
    <submittedName>
        <fullName evidence="6">Lrp/AsnC family transcriptional regulator</fullName>
    </submittedName>
</protein>
<accession>A0A3R9F7A5</accession>
<dbReference type="EMBL" id="RSFA01000030">
    <property type="protein sequence ID" value="RSD31476.1"/>
    <property type="molecule type" value="Genomic_DNA"/>
</dbReference>
<organism evidence="6 7">
    <name type="scientific">Vibrio pectenicida</name>
    <dbReference type="NCBI Taxonomy" id="62763"/>
    <lineage>
        <taxon>Bacteria</taxon>
        <taxon>Pseudomonadati</taxon>
        <taxon>Pseudomonadota</taxon>
        <taxon>Gammaproteobacteria</taxon>
        <taxon>Vibrionales</taxon>
        <taxon>Vibrionaceae</taxon>
        <taxon>Vibrio</taxon>
    </lineage>
</organism>
<dbReference type="Gene3D" id="3.30.70.920">
    <property type="match status" value="1"/>
</dbReference>
<evidence type="ECO:0000313" key="5">
    <source>
        <dbReference type="EMBL" id="NOH71761.1"/>
    </source>
</evidence>
<dbReference type="CDD" id="cd00090">
    <property type="entry name" value="HTH_ARSR"/>
    <property type="match status" value="1"/>
</dbReference>
<evidence type="ECO:0000313" key="6">
    <source>
        <dbReference type="EMBL" id="RSD31476.1"/>
    </source>
</evidence>
<dbReference type="InterPro" id="IPR019885">
    <property type="entry name" value="Tscrpt_reg_HTH_AsnC-type_CS"/>
</dbReference>
<evidence type="ECO:0000256" key="2">
    <source>
        <dbReference type="ARBA" id="ARBA00023125"/>
    </source>
</evidence>
<reference evidence="5 8" key="2">
    <citation type="submission" date="2019-09" db="EMBL/GenBank/DDBJ databases">
        <title>Draft genome sequencing and comparative genomics of hatchery-associated Vibrios.</title>
        <authorList>
            <person name="Kehlet-Delgado H."/>
            <person name="Mueller R.S."/>
        </authorList>
    </citation>
    <scope>NUCLEOTIDE SEQUENCE [LARGE SCALE GENOMIC DNA]</scope>
    <source>
        <strain evidence="5 8">99-46-Y</strain>
    </source>
</reference>
<gene>
    <name evidence="6" type="ORF">EJA03_08625</name>
    <name evidence="5" type="ORF">F0225_10480</name>
</gene>
<dbReference type="Pfam" id="PF01037">
    <property type="entry name" value="AsnC_trans_reg"/>
    <property type="match status" value="1"/>
</dbReference>
<dbReference type="Gene3D" id="1.10.10.10">
    <property type="entry name" value="Winged helix-like DNA-binding domain superfamily/Winged helix DNA-binding domain"/>
    <property type="match status" value="1"/>
</dbReference>
<proteinExistence type="predicted"/>
<evidence type="ECO:0000313" key="8">
    <source>
        <dbReference type="Proteomes" id="UP000565719"/>
    </source>
</evidence>
<dbReference type="GO" id="GO:0043200">
    <property type="term" value="P:response to amino acid"/>
    <property type="evidence" value="ECO:0007669"/>
    <property type="project" value="TreeGrafter"/>
</dbReference>
<keyword evidence="3" id="KW-0804">Transcription</keyword>
<reference evidence="6 7" key="1">
    <citation type="submission" date="2018-12" db="EMBL/GenBank/DDBJ databases">
        <title>Genomic taxonomy of the Vibrionaceae family.</title>
        <authorList>
            <person name="Gomez-Gil B."/>
            <person name="Enciso-Ibarra K."/>
        </authorList>
    </citation>
    <scope>NUCLEOTIDE SEQUENCE [LARGE SCALE GENOMIC DNA]</scope>
    <source>
        <strain evidence="6 7">CAIM 594</strain>
    </source>
</reference>
<comment type="caution">
    <text evidence="6">The sequence shown here is derived from an EMBL/GenBank/DDBJ whole genome shotgun (WGS) entry which is preliminary data.</text>
</comment>
<dbReference type="InterPro" id="IPR011991">
    <property type="entry name" value="ArsR-like_HTH"/>
</dbReference>
<dbReference type="SUPFAM" id="SSF46785">
    <property type="entry name" value="Winged helix' DNA-binding domain"/>
    <property type="match status" value="1"/>
</dbReference>
<sequence>MTQQSEMLIDSFDRNILNIVQNSNRATSDNIAEKVGLSPAAVQRRLKRMRSHGVIQADVSIINPKAVGQAMTFIVQVTLERERVDLMHNFKKEMSANRSVQQCYYVTGSSDFILIVTAADMEGYDNFTREAFFDNANIKSFQTNVVMDNVKVGLTIPLDDQRG</sequence>
<dbReference type="GO" id="GO:0006355">
    <property type="term" value="P:regulation of DNA-templated transcription"/>
    <property type="evidence" value="ECO:0007669"/>
    <property type="project" value="UniProtKB-ARBA"/>
</dbReference>
<dbReference type="InterPro" id="IPR019888">
    <property type="entry name" value="Tscrpt_reg_AsnC-like"/>
</dbReference>
<dbReference type="InterPro" id="IPR011008">
    <property type="entry name" value="Dimeric_a/b-barrel"/>
</dbReference>
<keyword evidence="7" id="KW-1185">Reference proteome</keyword>
<dbReference type="EMBL" id="VTXC01000024">
    <property type="protein sequence ID" value="NOH71761.1"/>
    <property type="molecule type" value="Genomic_DNA"/>
</dbReference>
<dbReference type="AlphaFoldDB" id="A0A3R9F7A5"/>
<dbReference type="GO" id="GO:0005829">
    <property type="term" value="C:cytosol"/>
    <property type="evidence" value="ECO:0007669"/>
    <property type="project" value="TreeGrafter"/>
</dbReference>
<dbReference type="GO" id="GO:0043565">
    <property type="term" value="F:sequence-specific DNA binding"/>
    <property type="evidence" value="ECO:0007669"/>
    <property type="project" value="InterPro"/>
</dbReference>
<dbReference type="Pfam" id="PF13412">
    <property type="entry name" value="HTH_24"/>
    <property type="match status" value="1"/>
</dbReference>
<dbReference type="PRINTS" id="PR00033">
    <property type="entry name" value="HTHASNC"/>
</dbReference>
<evidence type="ECO:0000256" key="3">
    <source>
        <dbReference type="ARBA" id="ARBA00023163"/>
    </source>
</evidence>
<dbReference type="OrthoDB" id="8590699at2"/>
<dbReference type="PROSITE" id="PS00519">
    <property type="entry name" value="HTH_ASNC_1"/>
    <property type="match status" value="1"/>
</dbReference>
<dbReference type="Proteomes" id="UP000565719">
    <property type="component" value="Unassembled WGS sequence"/>
</dbReference>
<dbReference type="InterPro" id="IPR036390">
    <property type="entry name" value="WH_DNA-bd_sf"/>
</dbReference>
<dbReference type="Proteomes" id="UP000269041">
    <property type="component" value="Unassembled WGS sequence"/>
</dbReference>
<dbReference type="RefSeq" id="WP_125320832.1">
    <property type="nucleotide sequence ID" value="NZ_AP024889.1"/>
</dbReference>
<keyword evidence="2" id="KW-0238">DNA-binding</keyword>
<evidence type="ECO:0000313" key="7">
    <source>
        <dbReference type="Proteomes" id="UP000269041"/>
    </source>
</evidence>